<proteinExistence type="predicted"/>
<protein>
    <submittedName>
        <fullName evidence="2">Uncharacterized protein</fullName>
    </submittedName>
</protein>
<comment type="caution">
    <text evidence="2">The sequence shown here is derived from an EMBL/GenBank/DDBJ whole genome shotgun (WGS) entry which is preliminary data.</text>
</comment>
<evidence type="ECO:0000313" key="2">
    <source>
        <dbReference type="EMBL" id="KAJ8366180.1"/>
    </source>
</evidence>
<evidence type="ECO:0000313" key="3">
    <source>
        <dbReference type="Proteomes" id="UP001152622"/>
    </source>
</evidence>
<name>A0A9Q1FUZ9_SYNKA</name>
<gene>
    <name evidence="2" type="ORF">SKAU_G00150110</name>
</gene>
<dbReference type="Proteomes" id="UP001152622">
    <property type="component" value="Chromosome 4"/>
</dbReference>
<feature type="region of interest" description="Disordered" evidence="1">
    <location>
        <begin position="81"/>
        <end position="110"/>
    </location>
</feature>
<organism evidence="2 3">
    <name type="scientific">Synaphobranchus kaupii</name>
    <name type="common">Kaup's arrowtooth eel</name>
    <dbReference type="NCBI Taxonomy" id="118154"/>
    <lineage>
        <taxon>Eukaryota</taxon>
        <taxon>Metazoa</taxon>
        <taxon>Chordata</taxon>
        <taxon>Craniata</taxon>
        <taxon>Vertebrata</taxon>
        <taxon>Euteleostomi</taxon>
        <taxon>Actinopterygii</taxon>
        <taxon>Neopterygii</taxon>
        <taxon>Teleostei</taxon>
        <taxon>Anguilliformes</taxon>
        <taxon>Synaphobranchidae</taxon>
        <taxon>Synaphobranchus</taxon>
    </lineage>
</organism>
<feature type="region of interest" description="Disordered" evidence="1">
    <location>
        <begin position="1"/>
        <end position="50"/>
    </location>
</feature>
<accession>A0A9Q1FUZ9</accession>
<dbReference type="AlphaFoldDB" id="A0A9Q1FUZ9"/>
<dbReference type="EMBL" id="JAINUF010000004">
    <property type="protein sequence ID" value="KAJ8366180.1"/>
    <property type="molecule type" value="Genomic_DNA"/>
</dbReference>
<sequence>MSEGVQNPGDGGASGEDVPPGQSAFVEHDMEPHAQGAGARKCARKHKHQEPEFHQLQLQVQAMQQTLQGLLSTTASYSLYRQTDPQQSGTEEASVSGQESNCASELPPLDPSDRAVILRAAEHARLPPMAVPAPSLFSRGLQRRGQRRYHLCPIF</sequence>
<feature type="compositionally biased region" description="Polar residues" evidence="1">
    <location>
        <begin position="81"/>
        <end position="103"/>
    </location>
</feature>
<evidence type="ECO:0000256" key="1">
    <source>
        <dbReference type="SAM" id="MobiDB-lite"/>
    </source>
</evidence>
<keyword evidence="3" id="KW-1185">Reference proteome</keyword>
<reference evidence="2" key="1">
    <citation type="journal article" date="2023" name="Science">
        <title>Genome structures resolve the early diversification of teleost fishes.</title>
        <authorList>
            <person name="Parey E."/>
            <person name="Louis A."/>
            <person name="Montfort J."/>
            <person name="Bouchez O."/>
            <person name="Roques C."/>
            <person name="Iampietro C."/>
            <person name="Lluch J."/>
            <person name="Castinel A."/>
            <person name="Donnadieu C."/>
            <person name="Desvignes T."/>
            <person name="Floi Bucao C."/>
            <person name="Jouanno E."/>
            <person name="Wen M."/>
            <person name="Mejri S."/>
            <person name="Dirks R."/>
            <person name="Jansen H."/>
            <person name="Henkel C."/>
            <person name="Chen W.J."/>
            <person name="Zahm M."/>
            <person name="Cabau C."/>
            <person name="Klopp C."/>
            <person name="Thompson A.W."/>
            <person name="Robinson-Rechavi M."/>
            <person name="Braasch I."/>
            <person name="Lecointre G."/>
            <person name="Bobe J."/>
            <person name="Postlethwait J.H."/>
            <person name="Berthelot C."/>
            <person name="Roest Crollius H."/>
            <person name="Guiguen Y."/>
        </authorList>
    </citation>
    <scope>NUCLEOTIDE SEQUENCE</scope>
    <source>
        <strain evidence="2">WJC10195</strain>
    </source>
</reference>